<evidence type="ECO:0000313" key="3">
    <source>
        <dbReference type="EMBL" id="KIJ11078.1"/>
    </source>
</evidence>
<reference evidence="4" key="2">
    <citation type="submission" date="2015-01" db="EMBL/GenBank/DDBJ databases">
        <title>Evolutionary Origins and Diversification of the Mycorrhizal Mutualists.</title>
        <authorList>
            <consortium name="DOE Joint Genome Institute"/>
            <consortium name="Mycorrhizal Genomics Consortium"/>
            <person name="Kohler A."/>
            <person name="Kuo A."/>
            <person name="Nagy L.G."/>
            <person name="Floudas D."/>
            <person name="Copeland A."/>
            <person name="Barry K.W."/>
            <person name="Cichocki N."/>
            <person name="Veneault-Fourrey C."/>
            <person name="LaButti K."/>
            <person name="Lindquist E.A."/>
            <person name="Lipzen A."/>
            <person name="Lundell T."/>
            <person name="Morin E."/>
            <person name="Murat C."/>
            <person name="Riley R."/>
            <person name="Ohm R."/>
            <person name="Sun H."/>
            <person name="Tunlid A."/>
            <person name="Henrissat B."/>
            <person name="Grigoriev I.V."/>
            <person name="Hibbett D.S."/>
            <person name="Martin F."/>
        </authorList>
    </citation>
    <scope>NUCLEOTIDE SEQUENCE [LARGE SCALE GENOMIC DNA]</scope>
    <source>
        <strain evidence="4">ATCC 200175</strain>
    </source>
</reference>
<organism evidence="3 4">
    <name type="scientific">Paxillus involutus ATCC 200175</name>
    <dbReference type="NCBI Taxonomy" id="664439"/>
    <lineage>
        <taxon>Eukaryota</taxon>
        <taxon>Fungi</taxon>
        <taxon>Dikarya</taxon>
        <taxon>Basidiomycota</taxon>
        <taxon>Agaricomycotina</taxon>
        <taxon>Agaricomycetes</taxon>
        <taxon>Agaricomycetidae</taxon>
        <taxon>Boletales</taxon>
        <taxon>Paxilineae</taxon>
        <taxon>Paxillaceae</taxon>
        <taxon>Paxillus</taxon>
    </lineage>
</organism>
<protein>
    <recommendedName>
        <fullName evidence="2">DUF6533 domain-containing protein</fullName>
    </recommendedName>
</protein>
<dbReference type="EMBL" id="KN819387">
    <property type="protein sequence ID" value="KIJ11078.1"/>
    <property type="molecule type" value="Genomic_DNA"/>
</dbReference>
<gene>
    <name evidence="3" type="ORF">PAXINDRAFT_15975</name>
</gene>
<sequence length="190" mass="21455">MSTVQGSSVTTSALLNLSYGTVSILVIWVYEYAITFDDEITFLRDSKWSIVKVLYLVCRYLMFPFLITNTFHLLQRGLTLEECEAYSQFDFFAGATIIYCADLMFLVRTYALWHRSRAALIIIIVNFAAFIIPMVVILGLFDSVYTIIPVSGITSCNEAPQSRNIVWGYVLLVIGETGMCKKLPENGLAR</sequence>
<dbReference type="OrthoDB" id="3049002at2759"/>
<feature type="transmembrane region" description="Helical" evidence="1">
    <location>
        <begin position="53"/>
        <end position="74"/>
    </location>
</feature>
<dbReference type="AlphaFoldDB" id="A0A0C9TK58"/>
<evidence type="ECO:0000259" key="2">
    <source>
        <dbReference type="Pfam" id="PF20151"/>
    </source>
</evidence>
<dbReference type="HOGENOM" id="CLU_089392_0_0_1"/>
<dbReference type="Pfam" id="PF20151">
    <property type="entry name" value="DUF6533"/>
    <property type="match status" value="1"/>
</dbReference>
<accession>A0A0C9TK58</accession>
<evidence type="ECO:0000256" key="1">
    <source>
        <dbReference type="SAM" id="Phobius"/>
    </source>
</evidence>
<keyword evidence="1" id="KW-0472">Membrane</keyword>
<name>A0A0C9TK58_PAXIN</name>
<evidence type="ECO:0000313" key="4">
    <source>
        <dbReference type="Proteomes" id="UP000053647"/>
    </source>
</evidence>
<keyword evidence="1" id="KW-1133">Transmembrane helix</keyword>
<proteinExistence type="predicted"/>
<reference evidence="3 4" key="1">
    <citation type="submission" date="2014-06" db="EMBL/GenBank/DDBJ databases">
        <authorList>
            <consortium name="DOE Joint Genome Institute"/>
            <person name="Kuo A."/>
            <person name="Kohler A."/>
            <person name="Nagy L.G."/>
            <person name="Floudas D."/>
            <person name="Copeland A."/>
            <person name="Barry K.W."/>
            <person name="Cichocki N."/>
            <person name="Veneault-Fourrey C."/>
            <person name="LaButti K."/>
            <person name="Lindquist E.A."/>
            <person name="Lipzen A."/>
            <person name="Lundell T."/>
            <person name="Morin E."/>
            <person name="Murat C."/>
            <person name="Sun H."/>
            <person name="Tunlid A."/>
            <person name="Henrissat B."/>
            <person name="Grigoriev I.V."/>
            <person name="Hibbett D.S."/>
            <person name="Martin F."/>
            <person name="Nordberg H.P."/>
            <person name="Cantor M.N."/>
            <person name="Hua S.X."/>
        </authorList>
    </citation>
    <scope>NUCLEOTIDE SEQUENCE [LARGE SCALE GENOMIC DNA]</scope>
    <source>
        <strain evidence="3 4">ATCC 200175</strain>
    </source>
</reference>
<dbReference type="Proteomes" id="UP000053647">
    <property type="component" value="Unassembled WGS sequence"/>
</dbReference>
<keyword evidence="1" id="KW-0812">Transmembrane</keyword>
<keyword evidence="4" id="KW-1185">Reference proteome</keyword>
<feature type="transmembrane region" description="Helical" evidence="1">
    <location>
        <begin position="12"/>
        <end position="33"/>
    </location>
</feature>
<dbReference type="InterPro" id="IPR045340">
    <property type="entry name" value="DUF6533"/>
</dbReference>
<feature type="transmembrane region" description="Helical" evidence="1">
    <location>
        <begin position="86"/>
        <end position="107"/>
    </location>
</feature>
<feature type="domain" description="DUF6533" evidence="2">
    <location>
        <begin position="19"/>
        <end position="63"/>
    </location>
</feature>
<feature type="transmembrane region" description="Helical" evidence="1">
    <location>
        <begin position="119"/>
        <end position="141"/>
    </location>
</feature>